<sequence length="348" mass="37807">MIFTGMFTTLHLTIFFASVSDIYGDFVSEHLKSTVLLTRATEDEAKTKGIKTEADNIVAEIGKLKTAVDADQKIVDADEKAVVALHTADPSYANMLAKDEANYAKKRADAAVAAFTTATTGIVAKAAAAQGKIATAVTNAGTNLGTTKTKDTACQADNNEKTVATTCAATLVDADKVQVNLREAEIELYEVKNQLTLAKNYMRKADDATPVGRAAADRVAEQVIQQEADEARARYQAQRFMEMQQRAMNQRQMDQPQHWDTAGDTGGYNIAHFHDEIYDYPARGDADTDCLNHLERCGDPSFAAMCSGTCSRQINGDDHADNCFNLHGLCDFPAYQDLMTAYCHASCG</sequence>
<proteinExistence type="predicted"/>
<feature type="chain" id="PRO_5042167841" description="ShKT domain-containing protein" evidence="1">
    <location>
        <begin position="25"/>
        <end position="348"/>
    </location>
</feature>
<evidence type="ECO:0008006" key="4">
    <source>
        <dbReference type="Google" id="ProtNLM"/>
    </source>
</evidence>
<comment type="caution">
    <text evidence="2">The sequence shown here is derived from an EMBL/GenBank/DDBJ whole genome shotgun (WGS) entry which is preliminary data.</text>
</comment>
<accession>A0AAD4N376</accession>
<keyword evidence="3" id="KW-1185">Reference proteome</keyword>
<dbReference type="Proteomes" id="UP001201812">
    <property type="component" value="Unassembled WGS sequence"/>
</dbReference>
<evidence type="ECO:0000313" key="3">
    <source>
        <dbReference type="Proteomes" id="UP001201812"/>
    </source>
</evidence>
<organism evidence="2 3">
    <name type="scientific">Ditylenchus destructor</name>
    <dbReference type="NCBI Taxonomy" id="166010"/>
    <lineage>
        <taxon>Eukaryota</taxon>
        <taxon>Metazoa</taxon>
        <taxon>Ecdysozoa</taxon>
        <taxon>Nematoda</taxon>
        <taxon>Chromadorea</taxon>
        <taxon>Rhabditida</taxon>
        <taxon>Tylenchina</taxon>
        <taxon>Tylenchomorpha</taxon>
        <taxon>Sphaerularioidea</taxon>
        <taxon>Anguinidae</taxon>
        <taxon>Anguininae</taxon>
        <taxon>Ditylenchus</taxon>
    </lineage>
</organism>
<reference evidence="2" key="1">
    <citation type="submission" date="2022-01" db="EMBL/GenBank/DDBJ databases">
        <title>Genome Sequence Resource for Two Populations of Ditylenchus destructor, the Migratory Endoparasitic Phytonematode.</title>
        <authorList>
            <person name="Zhang H."/>
            <person name="Lin R."/>
            <person name="Xie B."/>
        </authorList>
    </citation>
    <scope>NUCLEOTIDE SEQUENCE</scope>
    <source>
        <strain evidence="2">BazhouSP</strain>
    </source>
</reference>
<gene>
    <name evidence="2" type="ORF">DdX_10263</name>
</gene>
<dbReference type="AlphaFoldDB" id="A0AAD4N376"/>
<dbReference type="EMBL" id="JAKKPZ010000022">
    <property type="protein sequence ID" value="KAI1711384.1"/>
    <property type="molecule type" value="Genomic_DNA"/>
</dbReference>
<evidence type="ECO:0000256" key="1">
    <source>
        <dbReference type="SAM" id="SignalP"/>
    </source>
</evidence>
<protein>
    <recommendedName>
        <fullName evidence="4">ShKT domain-containing protein</fullName>
    </recommendedName>
</protein>
<evidence type="ECO:0000313" key="2">
    <source>
        <dbReference type="EMBL" id="KAI1711384.1"/>
    </source>
</evidence>
<name>A0AAD4N376_9BILA</name>
<feature type="signal peptide" evidence="1">
    <location>
        <begin position="1"/>
        <end position="24"/>
    </location>
</feature>
<keyword evidence="1" id="KW-0732">Signal</keyword>